<protein>
    <submittedName>
        <fullName evidence="1">Uncharacterized protein</fullName>
    </submittedName>
</protein>
<dbReference type="EMBL" id="FQWF01000002">
    <property type="protein sequence ID" value="SHG06056.1"/>
    <property type="molecule type" value="Genomic_DNA"/>
</dbReference>
<gene>
    <name evidence="1" type="ORF">SAMN05444372_102110</name>
</gene>
<accession>A0A1M5GQR6</accession>
<organism evidence="1 2">
    <name type="scientific">Flavobacterium micromati</name>
    <dbReference type="NCBI Taxonomy" id="229205"/>
    <lineage>
        <taxon>Bacteria</taxon>
        <taxon>Pseudomonadati</taxon>
        <taxon>Bacteroidota</taxon>
        <taxon>Flavobacteriia</taxon>
        <taxon>Flavobacteriales</taxon>
        <taxon>Flavobacteriaceae</taxon>
        <taxon>Flavobacterium</taxon>
    </lineage>
</organism>
<evidence type="ECO:0000313" key="1">
    <source>
        <dbReference type="EMBL" id="SHG06056.1"/>
    </source>
</evidence>
<keyword evidence="2" id="KW-1185">Reference proteome</keyword>
<dbReference type="OrthoDB" id="1083682at2"/>
<proteinExistence type="predicted"/>
<sequence>MNSYINRLTETKLYLEDIQSEFPNSVLWEMLHRASWHYKIDWIMWIDQNKDFIQKIKSLPFEAIITEEIRGEFYKTVEEIIKSRK</sequence>
<name>A0A1M5GQR6_9FLAO</name>
<reference evidence="2" key="1">
    <citation type="submission" date="2016-11" db="EMBL/GenBank/DDBJ databases">
        <authorList>
            <person name="Varghese N."/>
            <person name="Submissions S."/>
        </authorList>
    </citation>
    <scope>NUCLEOTIDE SEQUENCE [LARGE SCALE GENOMIC DNA]</scope>
    <source>
        <strain evidence="2">DSM 17659</strain>
    </source>
</reference>
<dbReference type="STRING" id="229205.SAMN05444372_102110"/>
<evidence type="ECO:0000313" key="2">
    <source>
        <dbReference type="Proteomes" id="UP000184020"/>
    </source>
</evidence>
<dbReference type="RefSeq" id="WP_073016941.1">
    <property type="nucleotide sequence ID" value="NZ_FQWF01000002.1"/>
</dbReference>
<dbReference type="AlphaFoldDB" id="A0A1M5GQR6"/>
<dbReference type="Proteomes" id="UP000184020">
    <property type="component" value="Unassembled WGS sequence"/>
</dbReference>